<keyword evidence="3" id="KW-1185">Reference proteome</keyword>
<organism evidence="2 3">
    <name type="scientific">Oesophagostomum dentatum</name>
    <name type="common">Nodular worm</name>
    <dbReference type="NCBI Taxonomy" id="61180"/>
    <lineage>
        <taxon>Eukaryota</taxon>
        <taxon>Metazoa</taxon>
        <taxon>Ecdysozoa</taxon>
        <taxon>Nematoda</taxon>
        <taxon>Chromadorea</taxon>
        <taxon>Rhabditida</taxon>
        <taxon>Rhabditina</taxon>
        <taxon>Rhabditomorpha</taxon>
        <taxon>Strongyloidea</taxon>
        <taxon>Strongylidae</taxon>
        <taxon>Oesophagostomum</taxon>
    </lineage>
</organism>
<reference evidence="2 3" key="1">
    <citation type="submission" date="2014-03" db="EMBL/GenBank/DDBJ databases">
        <title>Draft genome of the hookworm Oesophagostomum dentatum.</title>
        <authorList>
            <person name="Mitreva M."/>
        </authorList>
    </citation>
    <scope>NUCLEOTIDE SEQUENCE [LARGE SCALE GENOMIC DNA]</scope>
    <source>
        <strain evidence="2 3">OD-Hann</strain>
    </source>
</reference>
<dbReference type="PANTHER" id="PTHR10668">
    <property type="entry name" value="PHYTOENE DEHYDROGENASE"/>
    <property type="match status" value="1"/>
</dbReference>
<sequence>MEKRYLKAGYSTLCSYVLLHHVLGGMDNRSGTWAYVMGGMGAVSHSIEQSARASGAEIFVEQVCLF</sequence>
<gene>
    <name evidence="2" type="ORF">OESDEN_01902</name>
</gene>
<dbReference type="Proteomes" id="UP000053660">
    <property type="component" value="Unassembled WGS sequence"/>
</dbReference>
<name>A0A0B1TPU6_OESDE</name>
<dbReference type="Gene3D" id="3.50.50.60">
    <property type="entry name" value="FAD/NAD(P)-binding domain"/>
    <property type="match status" value="1"/>
</dbReference>
<dbReference type="PANTHER" id="PTHR10668:SF103">
    <property type="entry name" value="PYRIDINE NUCLEOTIDE-DISULFIDE OXIDOREDUCTASE DOMAIN-CONTAINING PROTEIN 2"/>
    <property type="match status" value="1"/>
</dbReference>
<accession>A0A0B1TPU6</accession>
<protein>
    <submittedName>
        <fullName evidence="2">Uncharacterized protein</fullName>
    </submittedName>
</protein>
<evidence type="ECO:0000313" key="2">
    <source>
        <dbReference type="EMBL" id="KHJ98111.1"/>
    </source>
</evidence>
<comment type="similarity">
    <text evidence="1">Belongs to the carotenoid/retinoid oxidoreductase family.</text>
</comment>
<dbReference type="EMBL" id="KN549355">
    <property type="protein sequence ID" value="KHJ98111.1"/>
    <property type="molecule type" value="Genomic_DNA"/>
</dbReference>
<evidence type="ECO:0000256" key="1">
    <source>
        <dbReference type="ARBA" id="ARBA00006046"/>
    </source>
</evidence>
<dbReference type="AlphaFoldDB" id="A0A0B1TPU6"/>
<proteinExistence type="inferred from homology"/>
<evidence type="ECO:0000313" key="3">
    <source>
        <dbReference type="Proteomes" id="UP000053660"/>
    </source>
</evidence>
<dbReference type="InterPro" id="IPR036188">
    <property type="entry name" value="FAD/NAD-bd_sf"/>
</dbReference>